<dbReference type="Gene3D" id="3.40.50.2300">
    <property type="match status" value="1"/>
</dbReference>
<dbReference type="InterPro" id="IPR036634">
    <property type="entry name" value="PRD_sf"/>
</dbReference>
<dbReference type="GO" id="GO:0008982">
    <property type="term" value="F:protein-N(PI)-phosphohistidine-sugar phosphotransferase activity"/>
    <property type="evidence" value="ECO:0007669"/>
    <property type="project" value="InterPro"/>
</dbReference>
<dbReference type="PROSITE" id="PS51000">
    <property type="entry name" value="HTH_DEOR_2"/>
    <property type="match status" value="1"/>
</dbReference>
<dbReference type="PROSITE" id="PS51094">
    <property type="entry name" value="PTS_EIIA_TYPE_2"/>
    <property type="match status" value="1"/>
</dbReference>
<protein>
    <submittedName>
        <fullName evidence="10">BglG family transcriptional antiterminator</fullName>
    </submittedName>
</protein>
<sequence length="741" mass="85582">MPKNRENEILKKLIKSDSPLVIKELARQLEVSPRTIRYDLDKIESWLNENGLKLQRKQGVGIYLKDSAEDKLTNILDMELDYKRAYTPEERQQLILKELLERDEPVIIKEFEINLDVSEGTIINDLNKVENWLQHRNLELLRKPNYGIEIRGYEDNWRRAVFDFLEESSSREDTSSILNLFKKKNNISSFISSYQELLNLINSSQVKTIKDIIRRIEKKLDFSFTDAAFSALVLHIVIAVQRILKNKDINMNSRQLLLLKKKKEFEIAGKIVAQLEDKFELEIPESEIGYITLHLLGAKFRRKGEVDFDNNKLFDDRLLNLTYQLVEIAGRILNLNLTNDQDLIYGLALHLKPTLNRIKYNLNIENQLVNDIKDKYPEIYRASKIAAGVVQTEIQGEISEEEIGFIAMHIGAAVERKNIKPAAAQKLKAALVCSTGIGTTQILAERIKNEFSNLEIVDSYSYHDIEYNDFKLNEIDFIISTIELPEIELKNVQVNPLLKEEDIENIEELIIELYNQKIYQNNSTAKDSSSQNKKPANLKEMAAELVESASDNFQLKDKKEFRNKLEKLFKKHLKPKEDEEKEIDESSDLESILKPSLLKTEVEAADWKQAVEKSGQLLLKQNYIDEIYIENMIKNIEKRGPYVVIIPGVALVHASPEEGVNNFGLSLITLREAVEFNHPENDPVQIVIAFASPDKNKDIKALSSLINKLYNKEFMDKIISLNNKQKIIELLTQKEDQNEKN</sequence>
<keyword evidence="4" id="KW-0010">Activator</keyword>
<dbReference type="GO" id="GO:0003700">
    <property type="term" value="F:DNA-binding transcription factor activity"/>
    <property type="evidence" value="ECO:0007669"/>
    <property type="project" value="InterPro"/>
</dbReference>
<evidence type="ECO:0000259" key="6">
    <source>
        <dbReference type="PROSITE" id="PS51000"/>
    </source>
</evidence>
<dbReference type="PANTHER" id="PTHR30185">
    <property type="entry name" value="CRYPTIC BETA-GLUCOSIDE BGL OPERON ANTITERMINATOR"/>
    <property type="match status" value="1"/>
</dbReference>
<dbReference type="InterPro" id="IPR036390">
    <property type="entry name" value="WH_DNA-bd_sf"/>
</dbReference>
<dbReference type="RefSeq" id="WP_108141901.1">
    <property type="nucleotide sequence ID" value="NZ_QAXS01000034.1"/>
</dbReference>
<dbReference type="OrthoDB" id="3175596at2"/>
<dbReference type="PROSITE" id="PS51099">
    <property type="entry name" value="PTS_EIIB_TYPE_2"/>
    <property type="match status" value="1"/>
</dbReference>
<feature type="domain" description="PTS EIIB type-2" evidence="8">
    <location>
        <begin position="427"/>
        <end position="518"/>
    </location>
</feature>
<keyword evidence="1" id="KW-0808">Transferase</keyword>
<feature type="domain" description="HTH deoR-type" evidence="6">
    <location>
        <begin position="3"/>
        <end position="63"/>
    </location>
</feature>
<evidence type="ECO:0000259" key="7">
    <source>
        <dbReference type="PROSITE" id="PS51094"/>
    </source>
</evidence>
<dbReference type="InterPro" id="IPR016152">
    <property type="entry name" value="PTrfase/Anion_transptr"/>
</dbReference>
<dbReference type="SUPFAM" id="SSF46785">
    <property type="entry name" value="Winged helix' DNA-binding domain"/>
    <property type="match status" value="1"/>
</dbReference>
<dbReference type="Pfam" id="PF00359">
    <property type="entry name" value="PTS_EIIA_2"/>
    <property type="match status" value="1"/>
</dbReference>
<dbReference type="InterPro" id="IPR050661">
    <property type="entry name" value="BglG_antiterminators"/>
</dbReference>
<dbReference type="InterPro" id="IPR036095">
    <property type="entry name" value="PTS_EIIB-like_sf"/>
</dbReference>
<dbReference type="SUPFAM" id="SSF52794">
    <property type="entry name" value="PTS system IIB component-like"/>
    <property type="match status" value="1"/>
</dbReference>
<gene>
    <name evidence="10" type="ORF">C8C76_13413</name>
</gene>
<dbReference type="Pfam" id="PF08279">
    <property type="entry name" value="HTH_11"/>
    <property type="match status" value="1"/>
</dbReference>
<dbReference type="CDD" id="cd05568">
    <property type="entry name" value="PTS_IIB_bgl_like"/>
    <property type="match status" value="1"/>
</dbReference>
<keyword evidence="5" id="KW-0804">Transcription</keyword>
<evidence type="ECO:0000259" key="9">
    <source>
        <dbReference type="PROSITE" id="PS51372"/>
    </source>
</evidence>
<proteinExistence type="predicted"/>
<dbReference type="Pfam" id="PF00874">
    <property type="entry name" value="PRD"/>
    <property type="match status" value="2"/>
</dbReference>
<dbReference type="InterPro" id="IPR036388">
    <property type="entry name" value="WH-like_DNA-bd_sf"/>
</dbReference>
<dbReference type="InterPro" id="IPR003501">
    <property type="entry name" value="PTS_EIIB_2/3"/>
</dbReference>
<dbReference type="InterPro" id="IPR011608">
    <property type="entry name" value="PRD"/>
</dbReference>
<evidence type="ECO:0000256" key="4">
    <source>
        <dbReference type="ARBA" id="ARBA00023159"/>
    </source>
</evidence>
<dbReference type="AlphaFoldDB" id="A0A2T5RGP7"/>
<dbReference type="SUPFAM" id="SSF63520">
    <property type="entry name" value="PTS-regulatory domain, PRD"/>
    <property type="match status" value="2"/>
</dbReference>
<evidence type="ECO:0000256" key="3">
    <source>
        <dbReference type="ARBA" id="ARBA00023015"/>
    </source>
</evidence>
<evidence type="ECO:0000313" key="10">
    <source>
        <dbReference type="EMBL" id="PTV94084.1"/>
    </source>
</evidence>
<dbReference type="PANTHER" id="PTHR30185:SF18">
    <property type="entry name" value="TRANSCRIPTIONAL REGULATOR MTLR"/>
    <property type="match status" value="1"/>
</dbReference>
<comment type="caution">
    <text evidence="10">The sequence shown here is derived from an EMBL/GenBank/DDBJ whole genome shotgun (WGS) entry which is preliminary data.</text>
</comment>
<keyword evidence="3" id="KW-0805">Transcription regulation</keyword>
<name>A0A2T5RGP7_9FIRM</name>
<dbReference type="InterPro" id="IPR013196">
    <property type="entry name" value="HTH_11"/>
</dbReference>
<keyword evidence="2" id="KW-0677">Repeat</keyword>
<accession>A0A2T5RGP7</accession>
<feature type="domain" description="PRD" evidence="9">
    <location>
        <begin position="200"/>
        <end position="305"/>
    </location>
</feature>
<dbReference type="GO" id="GO:0009401">
    <property type="term" value="P:phosphoenolpyruvate-dependent sugar phosphotransferase system"/>
    <property type="evidence" value="ECO:0007669"/>
    <property type="project" value="InterPro"/>
</dbReference>
<dbReference type="InterPro" id="IPR001034">
    <property type="entry name" value="DeoR_HTH"/>
</dbReference>
<dbReference type="EMBL" id="QAXS01000034">
    <property type="protein sequence ID" value="PTV94084.1"/>
    <property type="molecule type" value="Genomic_DNA"/>
</dbReference>
<dbReference type="Pfam" id="PF05043">
    <property type="entry name" value="Mga"/>
    <property type="match status" value="1"/>
</dbReference>
<evidence type="ECO:0000313" key="11">
    <source>
        <dbReference type="Proteomes" id="UP000244089"/>
    </source>
</evidence>
<organism evidence="10 11">
    <name type="scientific">Halanaerobium saccharolyticum</name>
    <dbReference type="NCBI Taxonomy" id="43595"/>
    <lineage>
        <taxon>Bacteria</taxon>
        <taxon>Bacillati</taxon>
        <taxon>Bacillota</taxon>
        <taxon>Clostridia</taxon>
        <taxon>Halanaerobiales</taxon>
        <taxon>Halanaerobiaceae</taxon>
        <taxon>Halanaerobium</taxon>
    </lineage>
</organism>
<evidence type="ECO:0000256" key="5">
    <source>
        <dbReference type="ARBA" id="ARBA00023163"/>
    </source>
</evidence>
<dbReference type="SUPFAM" id="SSF55804">
    <property type="entry name" value="Phoshotransferase/anion transport protein"/>
    <property type="match status" value="1"/>
</dbReference>
<evidence type="ECO:0000259" key="8">
    <source>
        <dbReference type="PROSITE" id="PS51099"/>
    </source>
</evidence>
<dbReference type="Gene3D" id="1.10.1790.10">
    <property type="entry name" value="PRD domain"/>
    <property type="match status" value="2"/>
</dbReference>
<dbReference type="InterPro" id="IPR013011">
    <property type="entry name" value="PTS_EIIB_2"/>
</dbReference>
<evidence type="ECO:0000256" key="2">
    <source>
        <dbReference type="ARBA" id="ARBA00022737"/>
    </source>
</evidence>
<dbReference type="InterPro" id="IPR002178">
    <property type="entry name" value="PTS_EIIA_type-2_dom"/>
</dbReference>
<feature type="domain" description="PTS EIIA type-2" evidence="7">
    <location>
        <begin position="591"/>
        <end position="734"/>
    </location>
</feature>
<dbReference type="PROSITE" id="PS51372">
    <property type="entry name" value="PRD_2"/>
    <property type="match status" value="2"/>
</dbReference>
<dbReference type="Proteomes" id="UP000244089">
    <property type="component" value="Unassembled WGS sequence"/>
</dbReference>
<dbReference type="Gene3D" id="1.10.10.10">
    <property type="entry name" value="Winged helix-like DNA-binding domain superfamily/Winged helix DNA-binding domain"/>
    <property type="match status" value="2"/>
</dbReference>
<feature type="domain" description="PRD" evidence="9">
    <location>
        <begin position="313"/>
        <end position="420"/>
    </location>
</feature>
<dbReference type="InterPro" id="IPR007737">
    <property type="entry name" value="Mga_HTH"/>
</dbReference>
<dbReference type="Gene3D" id="3.40.930.10">
    <property type="entry name" value="Mannitol-specific EII, Chain A"/>
    <property type="match status" value="1"/>
</dbReference>
<reference evidence="10 11" key="1">
    <citation type="submission" date="2018-04" db="EMBL/GenBank/DDBJ databases">
        <title>Subsurface microbial communities from deep shales in Ohio and West Virginia, USA.</title>
        <authorList>
            <person name="Wrighton K."/>
        </authorList>
    </citation>
    <scope>NUCLEOTIDE SEQUENCE [LARGE SCALE GENOMIC DNA]</scope>
    <source>
        <strain evidence="10 11">WC1</strain>
    </source>
</reference>
<evidence type="ECO:0000256" key="1">
    <source>
        <dbReference type="ARBA" id="ARBA00022679"/>
    </source>
</evidence>
<dbReference type="Pfam" id="PF02302">
    <property type="entry name" value="PTS_IIB"/>
    <property type="match status" value="1"/>
</dbReference>